<dbReference type="EMBL" id="JACSDZ010000012">
    <property type="protein sequence ID" value="KAF7389778.1"/>
    <property type="molecule type" value="Genomic_DNA"/>
</dbReference>
<dbReference type="AlphaFoldDB" id="A0A834N0K8"/>
<proteinExistence type="predicted"/>
<evidence type="ECO:0000313" key="2">
    <source>
        <dbReference type="Proteomes" id="UP000617340"/>
    </source>
</evidence>
<reference evidence="1" key="1">
    <citation type="journal article" date="2020" name="G3 (Bethesda)">
        <title>High-Quality Assemblies for Three Invasive Social Wasps from the &lt;i&gt;Vespula&lt;/i&gt; Genus.</title>
        <authorList>
            <person name="Harrop T.W.R."/>
            <person name="Guhlin J."/>
            <person name="McLaughlin G.M."/>
            <person name="Permina E."/>
            <person name="Stockwell P."/>
            <person name="Gilligan J."/>
            <person name="Le Lec M.F."/>
            <person name="Gruber M.A.M."/>
            <person name="Quinn O."/>
            <person name="Lovegrove M."/>
            <person name="Duncan E.J."/>
            <person name="Remnant E.J."/>
            <person name="Van Eeckhoven J."/>
            <person name="Graham B."/>
            <person name="Knapp R.A."/>
            <person name="Langford K.W."/>
            <person name="Kronenberg Z."/>
            <person name="Press M.O."/>
            <person name="Eacker S.M."/>
            <person name="Wilson-Rankin E.E."/>
            <person name="Purcell J."/>
            <person name="Lester P.J."/>
            <person name="Dearden P.K."/>
        </authorList>
    </citation>
    <scope>NUCLEOTIDE SEQUENCE</scope>
    <source>
        <strain evidence="1">Linc-1</strain>
    </source>
</reference>
<keyword evidence="2" id="KW-1185">Reference proteome</keyword>
<name>A0A834N0K8_VESGE</name>
<protein>
    <submittedName>
        <fullName evidence="1">Uncharacterized protein</fullName>
    </submittedName>
</protein>
<evidence type="ECO:0000313" key="1">
    <source>
        <dbReference type="EMBL" id="KAF7389778.1"/>
    </source>
</evidence>
<organism evidence="1 2">
    <name type="scientific">Vespula germanica</name>
    <name type="common">German yellow jacket</name>
    <name type="synonym">Paravespula germanica</name>
    <dbReference type="NCBI Taxonomy" id="30212"/>
    <lineage>
        <taxon>Eukaryota</taxon>
        <taxon>Metazoa</taxon>
        <taxon>Ecdysozoa</taxon>
        <taxon>Arthropoda</taxon>
        <taxon>Hexapoda</taxon>
        <taxon>Insecta</taxon>
        <taxon>Pterygota</taxon>
        <taxon>Neoptera</taxon>
        <taxon>Endopterygota</taxon>
        <taxon>Hymenoptera</taxon>
        <taxon>Apocrita</taxon>
        <taxon>Aculeata</taxon>
        <taxon>Vespoidea</taxon>
        <taxon>Vespidae</taxon>
        <taxon>Vespinae</taxon>
        <taxon>Vespula</taxon>
    </lineage>
</organism>
<accession>A0A834N0K8</accession>
<sequence>MGASIRCSTNDLTRNVHIEGFVHAVTLASLIVSMEPICVVGSEPPIDLQLHKRYGNFKAKFASLSLATDQKCECDKGTRFSITFLTVQSLKRVALEKITGFPVDAAEVSTAIRHCEYVGLGETAYLAGILGFSEFVHLIMTGNGWFRSICQP</sequence>
<dbReference type="Proteomes" id="UP000617340">
    <property type="component" value="Unassembled WGS sequence"/>
</dbReference>
<gene>
    <name evidence="1" type="ORF">HZH68_011635</name>
</gene>
<comment type="caution">
    <text evidence="1">The sequence shown here is derived from an EMBL/GenBank/DDBJ whole genome shotgun (WGS) entry which is preliminary data.</text>
</comment>